<dbReference type="EMBL" id="JYDR01000137">
    <property type="protein sequence ID" value="KRY67436.1"/>
    <property type="molecule type" value="Genomic_DNA"/>
</dbReference>
<feature type="region of interest" description="Disordered" evidence="1">
    <location>
        <begin position="118"/>
        <end position="170"/>
    </location>
</feature>
<feature type="region of interest" description="Disordered" evidence="1">
    <location>
        <begin position="191"/>
        <end position="215"/>
    </location>
</feature>
<dbReference type="Proteomes" id="UP000054632">
    <property type="component" value="Unassembled WGS sequence"/>
</dbReference>
<feature type="compositionally biased region" description="Basic residues" evidence="1">
    <location>
        <begin position="119"/>
        <end position="129"/>
    </location>
</feature>
<protein>
    <submittedName>
        <fullName evidence="2">Uncharacterized protein</fullName>
    </submittedName>
</protein>
<comment type="caution">
    <text evidence="2">The sequence shown here is derived from an EMBL/GenBank/DDBJ whole genome shotgun (WGS) entry which is preliminary data.</text>
</comment>
<accession>A0A0V1E108</accession>
<sequence>MFEKSKPLIIQPGFLVGVGQQCRLPTKRQMKRNTHHLSHTVGSPGLLLLLLLLVRLQTTGGQVNVARRRIDRLHWGAVGFQPLLTDARITTGLVLTNHQIHIGAVAFGKNLLLQSPKNTQRKLQSRNGHKSAPQHLHRPTLDQRWPDFCTGVPEEHQTGTPGNELRSGSVAKRADQLQQLTASTVVVEPGQLGRGTLQTHRIQRHPRRTEQVAVH</sequence>
<evidence type="ECO:0000313" key="2">
    <source>
        <dbReference type="EMBL" id="KRY67436.1"/>
    </source>
</evidence>
<organism evidence="2 3">
    <name type="scientific">Trichinella pseudospiralis</name>
    <name type="common">Parasitic roundworm</name>
    <dbReference type="NCBI Taxonomy" id="6337"/>
    <lineage>
        <taxon>Eukaryota</taxon>
        <taxon>Metazoa</taxon>
        <taxon>Ecdysozoa</taxon>
        <taxon>Nematoda</taxon>
        <taxon>Enoplea</taxon>
        <taxon>Dorylaimia</taxon>
        <taxon>Trichinellida</taxon>
        <taxon>Trichinellidae</taxon>
        <taxon>Trichinella</taxon>
    </lineage>
</organism>
<evidence type="ECO:0000313" key="3">
    <source>
        <dbReference type="Proteomes" id="UP000054632"/>
    </source>
</evidence>
<reference evidence="2 3" key="1">
    <citation type="submission" date="2015-01" db="EMBL/GenBank/DDBJ databases">
        <title>Evolution of Trichinella species and genotypes.</title>
        <authorList>
            <person name="Korhonen P.K."/>
            <person name="Edoardo P."/>
            <person name="Giuseppe L.R."/>
            <person name="Gasser R.B."/>
        </authorList>
    </citation>
    <scope>NUCLEOTIDE SEQUENCE [LARGE SCALE GENOMIC DNA]</scope>
    <source>
        <strain evidence="2">ISS13</strain>
    </source>
</reference>
<dbReference type="AlphaFoldDB" id="A0A0V1E108"/>
<name>A0A0V1E108_TRIPS</name>
<proteinExistence type="predicted"/>
<gene>
    <name evidence="2" type="ORF">T4A_717</name>
</gene>
<evidence type="ECO:0000256" key="1">
    <source>
        <dbReference type="SAM" id="MobiDB-lite"/>
    </source>
</evidence>